<organism evidence="8 9">
    <name type="scientific">Acinetobacter baumannii (strain ATCC 19606 / DSM 30007 / JCM 6841 / CCUG 19606 / CIP 70.34 / NBRC 109757 / NCIMB 12457 / NCTC 12156 / 81)</name>
    <dbReference type="NCBI Taxonomy" id="575584"/>
    <lineage>
        <taxon>Bacteria</taxon>
        <taxon>Pseudomonadati</taxon>
        <taxon>Pseudomonadota</taxon>
        <taxon>Gammaproteobacteria</taxon>
        <taxon>Moraxellales</taxon>
        <taxon>Moraxellaceae</taxon>
        <taxon>Acinetobacter</taxon>
        <taxon>Acinetobacter calcoaceticus/baumannii complex</taxon>
    </lineage>
</organism>
<dbReference type="InterPro" id="IPR036778">
    <property type="entry name" value="OHCU_decarboxylase_sf"/>
</dbReference>
<evidence type="ECO:0000256" key="2">
    <source>
        <dbReference type="ARBA" id="ARBA00004754"/>
    </source>
</evidence>
<dbReference type="Gene3D" id="1.10.3330.10">
    <property type="entry name" value="Oxo-4-hydroxy-4-carboxy-5-ureidoimidazoline decarboxylase"/>
    <property type="match status" value="1"/>
</dbReference>
<evidence type="ECO:0000313" key="9">
    <source>
        <dbReference type="Proteomes" id="UP000005740"/>
    </source>
</evidence>
<keyword evidence="6 8" id="KW-0456">Lyase</keyword>
<dbReference type="InterPro" id="IPR018020">
    <property type="entry name" value="OHCU_decarboxylase"/>
</dbReference>
<dbReference type="PANTHER" id="PTHR43466:SF1">
    <property type="entry name" value="2-OXO-4-HYDROXY-4-CARBOXY-5-UREIDOIMIDAZOLINE DECARBOXYLASE-RELATED"/>
    <property type="match status" value="1"/>
</dbReference>
<evidence type="ECO:0000256" key="6">
    <source>
        <dbReference type="ARBA" id="ARBA00023239"/>
    </source>
</evidence>
<accession>D0CFJ0</accession>
<evidence type="ECO:0000256" key="4">
    <source>
        <dbReference type="ARBA" id="ARBA00022631"/>
    </source>
</evidence>
<dbReference type="PANTHER" id="PTHR43466">
    <property type="entry name" value="2-OXO-4-HYDROXY-4-CARBOXY-5-UREIDOIMIDAZOLINE DECARBOXYLASE-RELATED"/>
    <property type="match status" value="1"/>
</dbReference>
<keyword evidence="4" id="KW-0659">Purine metabolism</keyword>
<evidence type="ECO:0000259" key="7">
    <source>
        <dbReference type="Pfam" id="PF09349"/>
    </source>
</evidence>
<dbReference type="GO" id="GO:0006144">
    <property type="term" value="P:purine nucleobase metabolic process"/>
    <property type="evidence" value="ECO:0007669"/>
    <property type="project" value="UniProtKB-KW"/>
</dbReference>
<evidence type="ECO:0000256" key="3">
    <source>
        <dbReference type="ARBA" id="ARBA00012257"/>
    </source>
</evidence>
<gene>
    <name evidence="8" type="primary">uraD</name>
    <name evidence="8" type="ORF">HMPREF0010_03481</name>
</gene>
<reference evidence="9" key="1">
    <citation type="journal article" date="2012" name="PLoS ONE">
        <title>The success of Acinetobacter species; genetic, metabolic and virulence attributes.</title>
        <authorList>
            <person name="Peleg A.Y."/>
            <person name="de Breij A."/>
            <person name="Adams M.D."/>
            <person name="Cerqueira G.M."/>
            <person name="Mocali S."/>
            <person name="Galardini M."/>
            <person name="Nibbering P.H."/>
            <person name="Earl A.M."/>
            <person name="Ward D.V."/>
            <person name="Paterson D.L."/>
            <person name="Seifert H."/>
            <person name="Dijkshoorn L."/>
        </authorList>
    </citation>
    <scope>NUCLEOTIDE SEQUENCE [LARGE SCALE GENOMIC DNA]</scope>
    <source>
        <strain evidence="9">ATCC 19606 / DSM 30007 / JCM 6841 / CCUG 19606 / CIP 70.34 / NBRC 109757 / NCIMB 12457 / NCTC 12156 / 81</strain>
    </source>
</reference>
<keyword evidence="5" id="KW-0210">Decarboxylase</keyword>
<dbReference type="GO" id="GO:0051997">
    <property type="term" value="F:2-oxo-4-hydroxy-4-carboxy-5-ureidoimidazoline decarboxylase activity"/>
    <property type="evidence" value="ECO:0007669"/>
    <property type="project" value="UniProtKB-EC"/>
</dbReference>
<dbReference type="EC" id="4.1.1.97" evidence="3"/>
<name>D0CFJ0_ACIB2</name>
<proteinExistence type="predicted"/>
<evidence type="ECO:0000256" key="1">
    <source>
        <dbReference type="ARBA" id="ARBA00001163"/>
    </source>
</evidence>
<dbReference type="AlphaFoldDB" id="D0CFJ0"/>
<dbReference type="GO" id="GO:0019628">
    <property type="term" value="P:urate catabolic process"/>
    <property type="evidence" value="ECO:0007669"/>
    <property type="project" value="TreeGrafter"/>
</dbReference>
<dbReference type="NCBIfam" id="TIGR03180">
    <property type="entry name" value="UraD_2"/>
    <property type="match status" value="1"/>
</dbReference>
<dbReference type="Proteomes" id="UP000005740">
    <property type="component" value="Unassembled WGS sequence"/>
</dbReference>
<evidence type="ECO:0000256" key="5">
    <source>
        <dbReference type="ARBA" id="ARBA00022793"/>
    </source>
</evidence>
<comment type="catalytic activity">
    <reaction evidence="1">
        <text>5-hydroxy-2-oxo-4-ureido-2,5-dihydro-1H-imidazole-5-carboxylate + H(+) = (S)-allantoin + CO2</text>
        <dbReference type="Rhea" id="RHEA:26301"/>
        <dbReference type="ChEBI" id="CHEBI:15378"/>
        <dbReference type="ChEBI" id="CHEBI:15678"/>
        <dbReference type="ChEBI" id="CHEBI:16526"/>
        <dbReference type="ChEBI" id="CHEBI:58639"/>
        <dbReference type="EC" id="4.1.1.97"/>
    </reaction>
</comment>
<protein>
    <recommendedName>
        <fullName evidence="3">2-oxo-4-hydroxy-4-carboxy-5-ureidoimidazoline decarboxylase</fullName>
        <ecNumber evidence="3">4.1.1.97</ecNumber>
    </recommendedName>
</protein>
<evidence type="ECO:0000313" key="8">
    <source>
        <dbReference type="EMBL" id="EEX01981.1"/>
    </source>
</evidence>
<feature type="domain" description="Oxo-4-hydroxy-4-carboxy-5-ureidoimidazoline decarboxylase" evidence="7">
    <location>
        <begin position="25"/>
        <end position="179"/>
    </location>
</feature>
<comment type="pathway">
    <text evidence="2">Purine metabolism; urate degradation; (S)-allantoin from urate: step 3/3.</text>
</comment>
<dbReference type="Pfam" id="PF09349">
    <property type="entry name" value="OHCU_decarbox"/>
    <property type="match status" value="1"/>
</dbReference>
<dbReference type="NCBIfam" id="NF010372">
    <property type="entry name" value="PRK13798.1"/>
    <property type="match status" value="1"/>
</dbReference>
<dbReference type="InterPro" id="IPR017595">
    <property type="entry name" value="OHCU_decarboxylase-2"/>
</dbReference>
<sequence>MALLLLKLYITTTSLGITVFLAEFNQAPPDQLKTLLNNCVHIPVWAEKIISERPYSSTSVLLGYAEQLSHTWSWQEIQAALATHPKIGERQAKKQLNAKEQNFSAQEQAGISLDEQTQQALLQGNIEYEQKFGFIFLIKAAGLSSDEILKKLHQRLQNNLAIEKTIVHEQLAAIALLRLSQEVQA</sequence>
<dbReference type="EMBL" id="GG704580">
    <property type="protein sequence ID" value="EEX01981.1"/>
    <property type="molecule type" value="Genomic_DNA"/>
</dbReference>
<dbReference type="SUPFAM" id="SSF158694">
    <property type="entry name" value="UraD-Like"/>
    <property type="match status" value="1"/>
</dbReference>